<reference evidence="1" key="1">
    <citation type="submission" date="2023-07" db="EMBL/GenBank/DDBJ databases">
        <title>draft genome sequence of fig (Ficus carica).</title>
        <authorList>
            <person name="Takahashi T."/>
            <person name="Nishimura K."/>
        </authorList>
    </citation>
    <scope>NUCLEOTIDE SEQUENCE</scope>
</reference>
<dbReference type="AlphaFoldDB" id="A0AA88AAF5"/>
<sequence length="54" mass="5921">MASSRGLNGIQQLLATEQEAQQIVNAARMELGHILALPNTYTHTIVTLNFTARI</sequence>
<dbReference type="Gene3D" id="1.20.5.620">
    <property type="entry name" value="F1F0 ATP synthase subunit B, membrane domain"/>
    <property type="match status" value="1"/>
</dbReference>
<dbReference type="EMBL" id="BTGU01000036">
    <property type="protein sequence ID" value="GMN51093.1"/>
    <property type="molecule type" value="Genomic_DNA"/>
</dbReference>
<name>A0AA88AAF5_FICCA</name>
<accession>A0AA88AAF5</accession>
<organism evidence="1 2">
    <name type="scientific">Ficus carica</name>
    <name type="common">Common fig</name>
    <dbReference type="NCBI Taxonomy" id="3494"/>
    <lineage>
        <taxon>Eukaryota</taxon>
        <taxon>Viridiplantae</taxon>
        <taxon>Streptophyta</taxon>
        <taxon>Embryophyta</taxon>
        <taxon>Tracheophyta</taxon>
        <taxon>Spermatophyta</taxon>
        <taxon>Magnoliopsida</taxon>
        <taxon>eudicotyledons</taxon>
        <taxon>Gunneridae</taxon>
        <taxon>Pentapetalae</taxon>
        <taxon>rosids</taxon>
        <taxon>fabids</taxon>
        <taxon>Rosales</taxon>
        <taxon>Moraceae</taxon>
        <taxon>Ficeae</taxon>
        <taxon>Ficus</taxon>
    </lineage>
</organism>
<keyword evidence="2" id="KW-1185">Reference proteome</keyword>
<proteinExistence type="predicted"/>
<protein>
    <submittedName>
        <fullName evidence="1">Uncharacterized protein</fullName>
    </submittedName>
</protein>
<evidence type="ECO:0000313" key="2">
    <source>
        <dbReference type="Proteomes" id="UP001187192"/>
    </source>
</evidence>
<comment type="caution">
    <text evidence="1">The sequence shown here is derived from an EMBL/GenBank/DDBJ whole genome shotgun (WGS) entry which is preliminary data.</text>
</comment>
<dbReference type="Gramene" id="FCD_00021024-RA">
    <property type="protein sequence ID" value="FCD_00021024-RA:cds"/>
    <property type="gene ID" value="FCD_00021024"/>
</dbReference>
<dbReference type="Proteomes" id="UP001187192">
    <property type="component" value="Unassembled WGS sequence"/>
</dbReference>
<evidence type="ECO:0000313" key="1">
    <source>
        <dbReference type="EMBL" id="GMN51093.1"/>
    </source>
</evidence>
<gene>
    <name evidence="1" type="ORF">TIFTF001_020250</name>
</gene>